<accession>A0A542DXQ8</accession>
<dbReference type="AlphaFoldDB" id="A0A542DXQ8"/>
<sequence>MADPFLPAAGTLVLVGDSVTDAGRDRTDPGGLGEGWVRDVAAALATTHPGLAVRNRGVAGDRAVDLERRWDDDVLAERPVVVSVLVGVNDTWRRFDAADPTSVEDYEATLRRLLERTRLAGVERLVLVEPFALHVPPVTSEWDDELAGRRAAVARVGASYGAVVVRAQAAFDAAAGDAPEALLHDGVHPTPAGHALLARSWLDAVGA</sequence>
<comment type="caution">
    <text evidence="2">The sequence shown here is derived from an EMBL/GenBank/DDBJ whole genome shotgun (WGS) entry which is preliminary data.</text>
</comment>
<dbReference type="OrthoDB" id="9794725at2"/>
<reference evidence="2 3" key="1">
    <citation type="submission" date="2019-06" db="EMBL/GenBank/DDBJ databases">
        <title>Sequencing the genomes of 1000 actinobacteria strains.</title>
        <authorList>
            <person name="Klenk H.-P."/>
        </authorList>
    </citation>
    <scope>NUCLEOTIDE SEQUENCE [LARGE SCALE GENOMIC DNA]</scope>
    <source>
        <strain evidence="2 3">DSM 18607</strain>
    </source>
</reference>
<evidence type="ECO:0000259" key="1">
    <source>
        <dbReference type="Pfam" id="PF13472"/>
    </source>
</evidence>
<protein>
    <submittedName>
        <fullName evidence="2">Lysophospholipase L1-like esterase</fullName>
    </submittedName>
</protein>
<keyword evidence="3" id="KW-1185">Reference proteome</keyword>
<dbReference type="SUPFAM" id="SSF52266">
    <property type="entry name" value="SGNH hydrolase"/>
    <property type="match status" value="1"/>
</dbReference>
<dbReference type="PANTHER" id="PTHR30383">
    <property type="entry name" value="THIOESTERASE 1/PROTEASE 1/LYSOPHOSPHOLIPASE L1"/>
    <property type="match status" value="1"/>
</dbReference>
<dbReference type="GO" id="GO:0004622">
    <property type="term" value="F:phosphatidylcholine lysophospholipase activity"/>
    <property type="evidence" value="ECO:0007669"/>
    <property type="project" value="TreeGrafter"/>
</dbReference>
<dbReference type="PANTHER" id="PTHR30383:SF5">
    <property type="entry name" value="SGNH HYDROLASE-TYPE ESTERASE DOMAIN-CONTAINING PROTEIN"/>
    <property type="match status" value="1"/>
</dbReference>
<dbReference type="GO" id="GO:0006629">
    <property type="term" value="P:lipid metabolic process"/>
    <property type="evidence" value="ECO:0007669"/>
    <property type="project" value="InterPro"/>
</dbReference>
<dbReference type="InterPro" id="IPR008265">
    <property type="entry name" value="Lipase_GDSL_AS"/>
</dbReference>
<dbReference type="EMBL" id="VFMN01000001">
    <property type="protein sequence ID" value="TQJ07714.1"/>
    <property type="molecule type" value="Genomic_DNA"/>
</dbReference>
<evidence type="ECO:0000313" key="2">
    <source>
        <dbReference type="EMBL" id="TQJ07714.1"/>
    </source>
</evidence>
<gene>
    <name evidence="2" type="ORF">FB458_0782</name>
</gene>
<feature type="domain" description="SGNH hydrolase-type esterase" evidence="1">
    <location>
        <begin position="15"/>
        <end position="196"/>
    </location>
</feature>
<dbReference type="InterPro" id="IPR051532">
    <property type="entry name" value="Ester_Hydrolysis_Enzymes"/>
</dbReference>
<dbReference type="RefSeq" id="WP_141846936.1">
    <property type="nucleotide sequence ID" value="NZ_BAAAPR010000008.1"/>
</dbReference>
<dbReference type="Gene3D" id="3.40.50.1110">
    <property type="entry name" value="SGNH hydrolase"/>
    <property type="match status" value="1"/>
</dbReference>
<proteinExistence type="predicted"/>
<dbReference type="PROSITE" id="PS01098">
    <property type="entry name" value="LIPASE_GDSL_SER"/>
    <property type="match status" value="1"/>
</dbReference>
<dbReference type="InterPro" id="IPR013830">
    <property type="entry name" value="SGNH_hydro"/>
</dbReference>
<dbReference type="InterPro" id="IPR036514">
    <property type="entry name" value="SGNH_hydro_sf"/>
</dbReference>
<evidence type="ECO:0000313" key="3">
    <source>
        <dbReference type="Proteomes" id="UP000317893"/>
    </source>
</evidence>
<name>A0A542DXQ8_9MICO</name>
<organism evidence="2 3">
    <name type="scientific">Lapillicoccus jejuensis</name>
    <dbReference type="NCBI Taxonomy" id="402171"/>
    <lineage>
        <taxon>Bacteria</taxon>
        <taxon>Bacillati</taxon>
        <taxon>Actinomycetota</taxon>
        <taxon>Actinomycetes</taxon>
        <taxon>Micrococcales</taxon>
        <taxon>Intrasporangiaceae</taxon>
        <taxon>Lapillicoccus</taxon>
    </lineage>
</organism>
<dbReference type="Proteomes" id="UP000317893">
    <property type="component" value="Unassembled WGS sequence"/>
</dbReference>
<dbReference type="Pfam" id="PF13472">
    <property type="entry name" value="Lipase_GDSL_2"/>
    <property type="match status" value="1"/>
</dbReference>